<protein>
    <submittedName>
        <fullName evidence="3">Uncharacterized protein</fullName>
    </submittedName>
</protein>
<feature type="compositionally biased region" description="Basic and acidic residues" evidence="2">
    <location>
        <begin position="385"/>
        <end position="411"/>
    </location>
</feature>
<evidence type="ECO:0000256" key="1">
    <source>
        <dbReference type="SAM" id="Coils"/>
    </source>
</evidence>
<feature type="compositionally biased region" description="Acidic residues" evidence="2">
    <location>
        <begin position="304"/>
        <end position="316"/>
    </location>
</feature>
<sequence length="411" mass="45973">MDSQFQHEAERDGLVDAATTDERAEAVEVVEITTGAVGAKRKKATRIESLQNKVAAATEKIEKKQKLVATAVSKQSLRAKEKESLQRWETELNNLFNERRAAQESLQVLLDAREQQDTTKAAKAIEQLERAERANSRHMSEAGVNRLINMRMSMERRFNNTKETVANLWAELAENFNKLVDNNELPETDRRSAQQLHNRYDDELGEFRRWCQVADKAVKLSGVSADEVEEKVEAHRRPSTRIFMSHGYWKRPMSISPWTVSGATALTGGSGPSFVPSAGLRSGEEEEEEFPPMEGREKQQGQVDGDDSDNNVEDGDLLSRTRAGGAGGSSSAATTSYIKNNAGAQQQQAEKKTGQATANKEEKGKGRRVDTASAHAMRQFATVFKESHAEQRQLLRDIADEQRRREDRRAS</sequence>
<reference evidence="3 4" key="1">
    <citation type="journal article" date="2024" name="Science">
        <title>Giant polyketide synthase enzymes in the biosynthesis of giant marine polyether toxins.</title>
        <authorList>
            <person name="Fallon T.R."/>
            <person name="Shende V.V."/>
            <person name="Wierzbicki I.H."/>
            <person name="Pendleton A.L."/>
            <person name="Watervoot N.F."/>
            <person name="Auber R.P."/>
            <person name="Gonzalez D.J."/>
            <person name="Wisecaver J.H."/>
            <person name="Moore B.S."/>
        </authorList>
    </citation>
    <scope>NUCLEOTIDE SEQUENCE [LARGE SCALE GENOMIC DNA]</scope>
    <source>
        <strain evidence="3 4">12B1</strain>
    </source>
</reference>
<keyword evidence="1" id="KW-0175">Coiled coil</keyword>
<dbReference type="AlphaFoldDB" id="A0AB34KAE5"/>
<accession>A0AB34KAE5</accession>
<dbReference type="EMBL" id="JBGBPQ010000001">
    <property type="protein sequence ID" value="KAL1530292.1"/>
    <property type="molecule type" value="Genomic_DNA"/>
</dbReference>
<feature type="compositionally biased region" description="Basic and acidic residues" evidence="2">
    <location>
        <begin position="349"/>
        <end position="370"/>
    </location>
</feature>
<comment type="caution">
    <text evidence="3">The sequence shown here is derived from an EMBL/GenBank/DDBJ whole genome shotgun (WGS) entry which is preliminary data.</text>
</comment>
<proteinExistence type="predicted"/>
<keyword evidence="4" id="KW-1185">Reference proteome</keyword>
<gene>
    <name evidence="3" type="ORF">AB1Y20_001203</name>
</gene>
<evidence type="ECO:0000313" key="4">
    <source>
        <dbReference type="Proteomes" id="UP001515480"/>
    </source>
</evidence>
<evidence type="ECO:0000256" key="2">
    <source>
        <dbReference type="SAM" id="MobiDB-lite"/>
    </source>
</evidence>
<feature type="coiled-coil region" evidence="1">
    <location>
        <begin position="40"/>
        <end position="141"/>
    </location>
</feature>
<evidence type="ECO:0000313" key="3">
    <source>
        <dbReference type="EMBL" id="KAL1530292.1"/>
    </source>
</evidence>
<feature type="region of interest" description="Disordered" evidence="2">
    <location>
        <begin position="268"/>
        <end position="411"/>
    </location>
</feature>
<feature type="compositionally biased region" description="Polar residues" evidence="2">
    <location>
        <begin position="337"/>
        <end position="348"/>
    </location>
</feature>
<name>A0AB34KAE5_PRYPA</name>
<organism evidence="3 4">
    <name type="scientific">Prymnesium parvum</name>
    <name type="common">Toxic golden alga</name>
    <dbReference type="NCBI Taxonomy" id="97485"/>
    <lineage>
        <taxon>Eukaryota</taxon>
        <taxon>Haptista</taxon>
        <taxon>Haptophyta</taxon>
        <taxon>Prymnesiophyceae</taxon>
        <taxon>Prymnesiales</taxon>
        <taxon>Prymnesiaceae</taxon>
        <taxon>Prymnesium</taxon>
    </lineage>
</organism>
<dbReference type="Proteomes" id="UP001515480">
    <property type="component" value="Unassembled WGS sequence"/>
</dbReference>